<sequence>MDHPPEKLNLSEHYQFQVTIENNGTHFIGDLSLSPTACTLTIRGDISKDRNHTFDIDKIDELTCSSFGATFILLGLSGFGARVQSITRHPTPVNHFEITYRISYVIHSRTIISSDTTYRGIEIESRDFAQWVGYTKTQDVIVEKYNNGTLFQFPSTPHTEVEQPVGNLGILHVAYRPSTHYSVDTFSMGLNFPPVLYLECEREVTAKQAITNVDELTMLFSFLLGRGPNLDTVRLIGTYGRMADITLYFPYNPSQTGATSYAWFPLGINLKFNQLGLPEFPPTSFSTYFELPDFERTYFKKYIKYRETQNPEERFLGFFRLLEKLCFQKETYLSEEKFSNLIKRSTPRLIRHFNDKKNVERIMGRMIDLNESKLNTTSCIARFIKKIPKNLRSAWIYDSSSIENICKLRNDLTHANEIEPEGIDIEQKAKFIEALLVIRLLSMIGISIEDGTRLVSRINRHVLIEKPPKIHYTTLSEK</sequence>
<protein>
    <recommendedName>
        <fullName evidence="5">ApeA N-terminal domain-containing protein</fullName>
    </recommendedName>
</protein>
<proteinExistence type="predicted"/>
<evidence type="ECO:0000313" key="4">
    <source>
        <dbReference type="Proteomes" id="UP000467522"/>
    </source>
</evidence>
<dbReference type="Pfam" id="PF18739">
    <property type="entry name" value="HEPN_Apea"/>
    <property type="match status" value="1"/>
</dbReference>
<feature type="domain" description="Apea-like HEPN" evidence="1">
    <location>
        <begin position="318"/>
        <end position="447"/>
    </location>
</feature>
<reference evidence="4" key="1">
    <citation type="journal article" date="2020" name="MBio">
        <title>Horizontal gene transfer to a defensive symbiont with a reduced genome amongst a multipartite beetle microbiome.</title>
        <authorList>
            <person name="Waterworth S.C."/>
            <person name="Florez L.V."/>
            <person name="Rees E.R."/>
            <person name="Hertweck C."/>
            <person name="Kaltenpoth M."/>
            <person name="Kwan J.C."/>
        </authorList>
    </citation>
    <scope>NUCLEOTIDE SEQUENCE [LARGE SCALE GENOMIC DNA]</scope>
</reference>
<dbReference type="InterPro" id="IPR041229">
    <property type="entry name" value="HEPN_Apea"/>
</dbReference>
<dbReference type="Pfam" id="PF18862">
    <property type="entry name" value="ApeA_NTD1"/>
    <property type="match status" value="1"/>
</dbReference>
<dbReference type="EMBL" id="WNDV01000008">
    <property type="protein sequence ID" value="KAF1037648.1"/>
    <property type="molecule type" value="Genomic_DNA"/>
</dbReference>
<organism evidence="3 4">
    <name type="scientific">Burkholderia lata (strain ATCC 17760 / DSM 23089 / LMG 22485 / NCIMB 9086 / R18194 / 383)</name>
    <dbReference type="NCBI Taxonomy" id="482957"/>
    <lineage>
        <taxon>Bacteria</taxon>
        <taxon>Pseudomonadati</taxon>
        <taxon>Pseudomonadota</taxon>
        <taxon>Betaproteobacteria</taxon>
        <taxon>Burkholderiales</taxon>
        <taxon>Burkholderiaceae</taxon>
        <taxon>Burkholderia</taxon>
        <taxon>Burkholderia cepacia complex</taxon>
    </lineage>
</organism>
<accession>A0A833PNS1</accession>
<evidence type="ECO:0008006" key="5">
    <source>
        <dbReference type="Google" id="ProtNLM"/>
    </source>
</evidence>
<gene>
    <name evidence="3" type="ORF">GAK33_03001</name>
</gene>
<comment type="caution">
    <text evidence="3">The sequence shown here is derived from an EMBL/GenBank/DDBJ whole genome shotgun (WGS) entry which is preliminary data.</text>
</comment>
<evidence type="ECO:0000259" key="2">
    <source>
        <dbReference type="Pfam" id="PF18862"/>
    </source>
</evidence>
<dbReference type="AlphaFoldDB" id="A0A833PNS1"/>
<evidence type="ECO:0000313" key="3">
    <source>
        <dbReference type="EMBL" id="KAF1037648.1"/>
    </source>
</evidence>
<evidence type="ECO:0000259" key="1">
    <source>
        <dbReference type="Pfam" id="PF18739"/>
    </source>
</evidence>
<dbReference type="Proteomes" id="UP000467522">
    <property type="component" value="Unassembled WGS sequence"/>
</dbReference>
<dbReference type="InterPro" id="IPR041223">
    <property type="entry name" value="ApeA_NTD"/>
</dbReference>
<dbReference type="RefSeq" id="WP_278646683.1">
    <property type="nucleotide sequence ID" value="NZ_WNDV01000008.1"/>
</dbReference>
<feature type="domain" description="ApeA N-terminal" evidence="2">
    <location>
        <begin position="22"/>
        <end position="275"/>
    </location>
</feature>
<name>A0A833PNS1_BURL3</name>